<feature type="signal peptide" evidence="8">
    <location>
        <begin position="1"/>
        <end position="19"/>
    </location>
</feature>
<evidence type="ECO:0000256" key="6">
    <source>
        <dbReference type="ARBA" id="ARBA00034311"/>
    </source>
</evidence>
<keyword evidence="3" id="KW-0186">Copper</keyword>
<dbReference type="Gene3D" id="2.70.50.70">
    <property type="match status" value="1"/>
</dbReference>
<feature type="chain" id="PRO_5040380339" description="Chitin-binding type-4 domain-containing protein" evidence="8">
    <location>
        <begin position="20"/>
        <end position="284"/>
    </location>
</feature>
<proteinExistence type="inferred from homology"/>
<dbReference type="EMBL" id="ML996083">
    <property type="protein sequence ID" value="KAF2154587.1"/>
    <property type="molecule type" value="Genomic_DNA"/>
</dbReference>
<comment type="caution">
    <text evidence="10">The sequence shown here is derived from an EMBL/GenBank/DDBJ whole genome shotgun (WGS) entry which is preliminary data.</text>
</comment>
<dbReference type="PANTHER" id="PTHR36575:SF2">
    <property type="entry name" value="CHITIN-BINDING TYPE-4 DOMAIN-CONTAINING PROTEIN-RELATED"/>
    <property type="match status" value="1"/>
</dbReference>
<feature type="compositionally biased region" description="Low complexity" evidence="7">
    <location>
        <begin position="214"/>
        <end position="255"/>
    </location>
</feature>
<reference evidence="10" key="1">
    <citation type="journal article" date="2020" name="Stud. Mycol.">
        <title>101 Dothideomycetes genomes: a test case for predicting lifestyles and emergence of pathogens.</title>
        <authorList>
            <person name="Haridas S."/>
            <person name="Albert R."/>
            <person name="Binder M."/>
            <person name="Bloem J."/>
            <person name="Labutti K."/>
            <person name="Salamov A."/>
            <person name="Andreopoulos B."/>
            <person name="Baker S."/>
            <person name="Barry K."/>
            <person name="Bills G."/>
            <person name="Bluhm B."/>
            <person name="Cannon C."/>
            <person name="Castanera R."/>
            <person name="Culley D."/>
            <person name="Daum C."/>
            <person name="Ezra D."/>
            <person name="Gonzalez J."/>
            <person name="Henrissat B."/>
            <person name="Kuo A."/>
            <person name="Liang C."/>
            <person name="Lipzen A."/>
            <person name="Lutzoni F."/>
            <person name="Magnuson J."/>
            <person name="Mondo S."/>
            <person name="Nolan M."/>
            <person name="Ohm R."/>
            <person name="Pangilinan J."/>
            <person name="Park H.-J."/>
            <person name="Ramirez L."/>
            <person name="Alfaro M."/>
            <person name="Sun H."/>
            <person name="Tritt A."/>
            <person name="Yoshinaga Y."/>
            <person name="Zwiers L.-H."/>
            <person name="Turgeon B."/>
            <person name="Goodwin S."/>
            <person name="Spatafora J."/>
            <person name="Crous P."/>
            <person name="Grigoriev I."/>
        </authorList>
    </citation>
    <scope>NUCLEOTIDE SEQUENCE</scope>
    <source>
        <strain evidence="10">CBS 260.36</strain>
    </source>
</reference>
<keyword evidence="2" id="KW-0479">Metal-binding</keyword>
<keyword evidence="8" id="KW-0732">Signal</keyword>
<dbReference type="AlphaFoldDB" id="A0A9P4MIS0"/>
<evidence type="ECO:0000313" key="11">
    <source>
        <dbReference type="Proteomes" id="UP000799439"/>
    </source>
</evidence>
<comment type="cofactor">
    <cofactor evidence="1">
        <name>Cu(2+)</name>
        <dbReference type="ChEBI" id="CHEBI:29036"/>
    </cofactor>
</comment>
<protein>
    <recommendedName>
        <fullName evidence="9">Chitin-binding type-4 domain-containing protein</fullName>
    </recommendedName>
</protein>
<gene>
    <name evidence="10" type="ORF">K461DRAFT_275712</name>
</gene>
<evidence type="ECO:0000256" key="5">
    <source>
        <dbReference type="ARBA" id="ARBA00023180"/>
    </source>
</evidence>
<feature type="region of interest" description="Disordered" evidence="7">
    <location>
        <begin position="214"/>
        <end position="259"/>
    </location>
</feature>
<evidence type="ECO:0000256" key="7">
    <source>
        <dbReference type="SAM" id="MobiDB-lite"/>
    </source>
</evidence>
<organism evidence="10 11">
    <name type="scientific">Myriangium duriaei CBS 260.36</name>
    <dbReference type="NCBI Taxonomy" id="1168546"/>
    <lineage>
        <taxon>Eukaryota</taxon>
        <taxon>Fungi</taxon>
        <taxon>Dikarya</taxon>
        <taxon>Ascomycota</taxon>
        <taxon>Pezizomycotina</taxon>
        <taxon>Dothideomycetes</taxon>
        <taxon>Dothideomycetidae</taxon>
        <taxon>Myriangiales</taxon>
        <taxon>Myriangiaceae</taxon>
        <taxon>Myriangium</taxon>
    </lineage>
</organism>
<dbReference type="InterPro" id="IPR004302">
    <property type="entry name" value="Cellulose/chitin-bd_N"/>
</dbReference>
<feature type="domain" description="Chitin-binding type-4" evidence="9">
    <location>
        <begin position="20"/>
        <end position="185"/>
    </location>
</feature>
<dbReference type="PRINTS" id="PR00833">
    <property type="entry name" value="POAALLERGEN"/>
</dbReference>
<evidence type="ECO:0000259" key="9">
    <source>
        <dbReference type="Pfam" id="PF03067"/>
    </source>
</evidence>
<dbReference type="GO" id="GO:0046872">
    <property type="term" value="F:metal ion binding"/>
    <property type="evidence" value="ECO:0007669"/>
    <property type="project" value="UniProtKB-KW"/>
</dbReference>
<comment type="similarity">
    <text evidence="6">Belongs to the polysaccharide monooxygenase AA13 family.</text>
</comment>
<accession>A0A9P4MIS0</accession>
<sequence>MKTITTLFATAGLVATVSAHGMLTSPAPRTPGASMIAACGQQAGNQDQYGNVQGLLSTAQNQPDYHADQCKAWQCKGNTYADNTAKLQHLTVGQVLAMTFDVRAPHTGVANVSIVNTATNTIIGQPLKSYSSFASNQVGVQPDELSFSVTIPDVSSECATPGACVIQHYWNAADINQTYESCVDFVIGGGSSSGSSSAPASSAATSAAATTSSAAATTAAPAPTTLTTSVRPASGTTTAAAGTTTSSAAASATGGQQPLPSGTDLKTLVAWIGAVLDDYYGESA</sequence>
<evidence type="ECO:0000256" key="8">
    <source>
        <dbReference type="SAM" id="SignalP"/>
    </source>
</evidence>
<evidence type="ECO:0000256" key="2">
    <source>
        <dbReference type="ARBA" id="ARBA00022723"/>
    </source>
</evidence>
<keyword evidence="11" id="KW-1185">Reference proteome</keyword>
<dbReference type="Proteomes" id="UP000799439">
    <property type="component" value="Unassembled WGS sequence"/>
</dbReference>
<keyword evidence="4" id="KW-1015">Disulfide bond</keyword>
<evidence type="ECO:0000256" key="1">
    <source>
        <dbReference type="ARBA" id="ARBA00001973"/>
    </source>
</evidence>
<keyword evidence="5" id="KW-0325">Glycoprotein</keyword>
<evidence type="ECO:0000313" key="10">
    <source>
        <dbReference type="EMBL" id="KAF2154587.1"/>
    </source>
</evidence>
<dbReference type="InterPro" id="IPR052282">
    <property type="entry name" value="Starch-active_LPMO"/>
</dbReference>
<dbReference type="OrthoDB" id="120613at2759"/>
<evidence type="ECO:0000256" key="4">
    <source>
        <dbReference type="ARBA" id="ARBA00023157"/>
    </source>
</evidence>
<dbReference type="Pfam" id="PF03067">
    <property type="entry name" value="LPMO_10"/>
    <property type="match status" value="1"/>
</dbReference>
<dbReference type="PANTHER" id="PTHR36575">
    <property type="entry name" value="BINDING PROTEIN, PUTATIVE (AFU_ORTHOLOGUE AFUA_1G14430)-RELATED"/>
    <property type="match status" value="1"/>
</dbReference>
<evidence type="ECO:0000256" key="3">
    <source>
        <dbReference type="ARBA" id="ARBA00023008"/>
    </source>
</evidence>
<name>A0A9P4MIS0_9PEZI</name>